<dbReference type="PRINTS" id="PR00420">
    <property type="entry name" value="RNGMNOXGNASE"/>
</dbReference>
<dbReference type="EMBL" id="JQSG02000006">
    <property type="protein sequence ID" value="OBS08047.1"/>
    <property type="molecule type" value="Genomic_DNA"/>
</dbReference>
<evidence type="ECO:0000256" key="2">
    <source>
        <dbReference type="ARBA" id="ARBA00004749"/>
    </source>
</evidence>
<evidence type="ECO:0000256" key="4">
    <source>
        <dbReference type="ARBA" id="ARBA00022630"/>
    </source>
</evidence>
<keyword evidence="6" id="KW-0560">Oxidoreductase</keyword>
<evidence type="ECO:0000256" key="6">
    <source>
        <dbReference type="ARBA" id="ARBA00023002"/>
    </source>
</evidence>
<keyword evidence="5" id="KW-0274">FAD</keyword>
<reference evidence="9 10" key="1">
    <citation type="journal article" date="2014" name="Genome Announc.">
        <title>Draft Genome Sequence of the Iron-Oxidizing, Acidophilic, and Halotolerant 'Thiobacillus prosperus' Type Strain DSM 5130.</title>
        <authorList>
            <person name="Ossandon F.J."/>
            <person name="Cardenas J.P."/>
            <person name="Corbett M."/>
            <person name="Quatrini R."/>
            <person name="Holmes D.S."/>
            <person name="Watkin E."/>
        </authorList>
    </citation>
    <scope>NUCLEOTIDE SEQUENCE [LARGE SCALE GENOMIC DNA]</scope>
    <source>
        <strain evidence="9 10">DSM 5130</strain>
    </source>
</reference>
<evidence type="ECO:0000313" key="10">
    <source>
        <dbReference type="Proteomes" id="UP000029273"/>
    </source>
</evidence>
<dbReference type="SUPFAM" id="SSF51905">
    <property type="entry name" value="FAD/NAD(P)-binding domain"/>
    <property type="match status" value="1"/>
</dbReference>
<evidence type="ECO:0000256" key="5">
    <source>
        <dbReference type="ARBA" id="ARBA00022827"/>
    </source>
</evidence>
<dbReference type="InterPro" id="IPR011295">
    <property type="entry name" value="UbiH"/>
</dbReference>
<organism evidence="9 10">
    <name type="scientific">Acidihalobacter prosperus</name>
    <dbReference type="NCBI Taxonomy" id="160660"/>
    <lineage>
        <taxon>Bacteria</taxon>
        <taxon>Pseudomonadati</taxon>
        <taxon>Pseudomonadota</taxon>
        <taxon>Gammaproteobacteria</taxon>
        <taxon>Chromatiales</taxon>
        <taxon>Ectothiorhodospiraceae</taxon>
        <taxon>Acidihalobacter</taxon>
    </lineage>
</organism>
<dbReference type="InterPro" id="IPR051205">
    <property type="entry name" value="UbiH/COQ6_monooxygenase"/>
</dbReference>
<proteinExistence type="inferred from homology"/>
<dbReference type="GO" id="GO:0071949">
    <property type="term" value="F:FAD binding"/>
    <property type="evidence" value="ECO:0007669"/>
    <property type="project" value="InterPro"/>
</dbReference>
<comment type="caution">
    <text evidence="9">The sequence shown here is derived from an EMBL/GenBank/DDBJ whole genome shotgun (WGS) entry which is preliminary data.</text>
</comment>
<name>A0A1A6C0G0_9GAMM</name>
<evidence type="ECO:0000256" key="7">
    <source>
        <dbReference type="ARBA" id="ARBA00023033"/>
    </source>
</evidence>
<dbReference type="GO" id="GO:0008681">
    <property type="term" value="F:2-octaprenyl-6-methoxyphenol hydroxylase activity"/>
    <property type="evidence" value="ECO:0007669"/>
    <property type="project" value="InterPro"/>
</dbReference>
<dbReference type="Pfam" id="PF01494">
    <property type="entry name" value="FAD_binding_3"/>
    <property type="match status" value="1"/>
</dbReference>
<dbReference type="AlphaFoldDB" id="A0A1A6C0G0"/>
<dbReference type="Gene3D" id="3.50.50.60">
    <property type="entry name" value="FAD/NAD(P)-binding domain"/>
    <property type="match status" value="2"/>
</dbReference>
<accession>A0A1A6C0G0</accession>
<evidence type="ECO:0000256" key="1">
    <source>
        <dbReference type="ARBA" id="ARBA00001974"/>
    </source>
</evidence>
<dbReference type="InterPro" id="IPR036188">
    <property type="entry name" value="FAD/NAD-bd_sf"/>
</dbReference>
<dbReference type="STRING" id="160660.BJI67_14040"/>
<dbReference type="InterPro" id="IPR002938">
    <property type="entry name" value="FAD-bd"/>
</dbReference>
<dbReference type="RefSeq" id="WP_065089668.1">
    <property type="nucleotide sequence ID" value="NZ_JQSG02000006.1"/>
</dbReference>
<evidence type="ECO:0000259" key="8">
    <source>
        <dbReference type="Pfam" id="PF01494"/>
    </source>
</evidence>
<evidence type="ECO:0000313" key="9">
    <source>
        <dbReference type="EMBL" id="OBS08047.1"/>
    </source>
</evidence>
<dbReference type="UniPathway" id="UPA00232"/>
<evidence type="ECO:0000256" key="3">
    <source>
        <dbReference type="ARBA" id="ARBA00005349"/>
    </source>
</evidence>
<keyword evidence="7" id="KW-0503">Monooxygenase</keyword>
<dbReference type="OrthoDB" id="9769565at2"/>
<dbReference type="PANTHER" id="PTHR43876:SF8">
    <property type="entry name" value="2-OCTAPRENYL-6-METHOXYPHENOL HYDROXYLASE"/>
    <property type="match status" value="1"/>
</dbReference>
<dbReference type="NCBIfam" id="TIGR01984">
    <property type="entry name" value="UbiH"/>
    <property type="match status" value="1"/>
</dbReference>
<sequence length="409" mass="43237">MNPDFDILVVGGGMVGASLGVALAAPGRRIGILEARPYGSPGQPSYDDRSTALALGSRHLLERLDVWPALQAEAAPIAHIHVSDRGRFGAAHIDAAEQGVRALGYVAPNRAIGAALLPRLQQAEGVELLAPARVADLLQPQGDDDRVEVRLVDAVPAQRLRARLVIAADGTASPMRERAGIPVETRAYGQVALIANVSVSRPRAGWAYERFTADGPLAMLPMGGARYSLVWTHREVDAEAALALDDGCFLAALQQHFGWRLGRIEAVGQRASYPLGLTRALETSRGRVALAGNALHTLHPVAGQGFNLALRDVEALARALEGAADPGAPGVLARYARMREGDMRTVVSLTDAMVRLFSGQRPLPGFLRSLGLVAADCLPDLNRLLARQHMGLYGAVAPTRPPAGAELGA</sequence>
<feature type="domain" description="FAD-binding" evidence="8">
    <location>
        <begin position="5"/>
        <end position="341"/>
    </location>
</feature>
<dbReference type="NCBIfam" id="TIGR01988">
    <property type="entry name" value="Ubi-OHases"/>
    <property type="match status" value="1"/>
</dbReference>
<protein>
    <submittedName>
        <fullName evidence="9">2-octaprenyl-6-methoxyphenol hydroxylase</fullName>
    </submittedName>
</protein>
<comment type="similarity">
    <text evidence="3">Belongs to the UbiH/COQ6 family.</text>
</comment>
<keyword evidence="4" id="KW-0285">Flavoprotein</keyword>
<dbReference type="InterPro" id="IPR010971">
    <property type="entry name" value="UbiH/COQ6"/>
</dbReference>
<dbReference type="Proteomes" id="UP000029273">
    <property type="component" value="Unassembled WGS sequence"/>
</dbReference>
<comment type="cofactor">
    <cofactor evidence="1">
        <name>FAD</name>
        <dbReference type="ChEBI" id="CHEBI:57692"/>
    </cofactor>
</comment>
<gene>
    <name evidence="9" type="ORF">Thpro_022297</name>
</gene>
<keyword evidence="10" id="KW-1185">Reference proteome</keyword>
<comment type="pathway">
    <text evidence="2">Cofactor biosynthesis; ubiquinone biosynthesis.</text>
</comment>
<dbReference type="GO" id="GO:0006744">
    <property type="term" value="P:ubiquinone biosynthetic process"/>
    <property type="evidence" value="ECO:0007669"/>
    <property type="project" value="UniProtKB-UniPathway"/>
</dbReference>
<dbReference type="PANTHER" id="PTHR43876">
    <property type="entry name" value="UBIQUINONE BIOSYNTHESIS MONOOXYGENASE COQ6, MITOCHONDRIAL"/>
    <property type="match status" value="1"/>
</dbReference>
<dbReference type="NCBIfam" id="NF004356">
    <property type="entry name" value="PRK05732.1"/>
    <property type="match status" value="1"/>
</dbReference>